<comment type="similarity">
    <text evidence="7">Belongs to the FtsB family.</text>
</comment>
<keyword evidence="2 7" id="KW-0132">Cell division</keyword>
<dbReference type="GO" id="GO:0005886">
    <property type="term" value="C:plasma membrane"/>
    <property type="evidence" value="ECO:0007669"/>
    <property type="project" value="UniProtKB-SubCell"/>
</dbReference>
<dbReference type="RefSeq" id="WP_066155530.1">
    <property type="nucleotide sequence ID" value="NZ_CP037867.1"/>
</dbReference>
<evidence type="ECO:0000313" key="9">
    <source>
        <dbReference type="Proteomes" id="UP000293912"/>
    </source>
</evidence>
<keyword evidence="5 7" id="KW-0472">Membrane</keyword>
<dbReference type="GO" id="GO:0032153">
    <property type="term" value="C:cell division site"/>
    <property type="evidence" value="ECO:0007669"/>
    <property type="project" value="UniProtKB-UniRule"/>
</dbReference>
<feature type="coiled-coil region" evidence="7">
    <location>
        <begin position="31"/>
        <end position="72"/>
    </location>
</feature>
<evidence type="ECO:0000256" key="1">
    <source>
        <dbReference type="ARBA" id="ARBA00022475"/>
    </source>
</evidence>
<evidence type="ECO:0000313" key="8">
    <source>
        <dbReference type="EMBL" id="QBM29540.1"/>
    </source>
</evidence>
<name>A0A4P6X0I5_HYDPS</name>
<dbReference type="Proteomes" id="UP000293912">
    <property type="component" value="Chromosome"/>
</dbReference>
<evidence type="ECO:0000256" key="2">
    <source>
        <dbReference type="ARBA" id="ARBA00022618"/>
    </source>
</evidence>
<keyword evidence="3 7" id="KW-0812">Transmembrane</keyword>
<evidence type="ECO:0000256" key="6">
    <source>
        <dbReference type="ARBA" id="ARBA00023306"/>
    </source>
</evidence>
<comment type="subcellular location">
    <subcellularLocation>
        <location evidence="7">Cell inner membrane</location>
        <topology evidence="7">Single-pass type II membrane protein</topology>
    </subcellularLocation>
    <text evidence="7">Localizes to the division septum.</text>
</comment>
<keyword evidence="7" id="KW-0997">Cell inner membrane</keyword>
<dbReference type="InterPro" id="IPR023081">
    <property type="entry name" value="Cell_div_FtsB"/>
</dbReference>
<evidence type="ECO:0000256" key="7">
    <source>
        <dbReference type="HAMAP-Rule" id="MF_00599"/>
    </source>
</evidence>
<sequence length="94" mass="10678">MAHRIVPGLLITLLLVLHAQLWFGRGSVPKVSRMKTELAVLESVNQEARQRNERLANEVRDLEEGLGMVEELARNDLGMVRPNEIFVQIAHKKP</sequence>
<dbReference type="EMBL" id="CP037867">
    <property type="protein sequence ID" value="QBM29540.1"/>
    <property type="molecule type" value="Genomic_DNA"/>
</dbReference>
<evidence type="ECO:0000256" key="3">
    <source>
        <dbReference type="ARBA" id="ARBA00022692"/>
    </source>
</evidence>
<comment type="subunit">
    <text evidence="7">Part of a complex composed of FtsB, FtsL and FtsQ.</text>
</comment>
<organism evidence="8 9">
    <name type="scientific">Hydrogenophaga pseudoflava</name>
    <name type="common">Pseudomonas carboxydoflava</name>
    <dbReference type="NCBI Taxonomy" id="47421"/>
    <lineage>
        <taxon>Bacteria</taxon>
        <taxon>Pseudomonadati</taxon>
        <taxon>Pseudomonadota</taxon>
        <taxon>Betaproteobacteria</taxon>
        <taxon>Burkholderiales</taxon>
        <taxon>Comamonadaceae</taxon>
        <taxon>Hydrogenophaga</taxon>
    </lineage>
</organism>
<proteinExistence type="inferred from homology"/>
<dbReference type="InterPro" id="IPR007060">
    <property type="entry name" value="FtsL/DivIC"/>
</dbReference>
<dbReference type="GO" id="GO:0030428">
    <property type="term" value="C:cell septum"/>
    <property type="evidence" value="ECO:0007669"/>
    <property type="project" value="TreeGrafter"/>
</dbReference>
<dbReference type="GO" id="GO:0043093">
    <property type="term" value="P:FtsZ-dependent cytokinesis"/>
    <property type="evidence" value="ECO:0007669"/>
    <property type="project" value="UniProtKB-UniRule"/>
</dbReference>
<keyword evidence="1 7" id="KW-1003">Cell membrane</keyword>
<dbReference type="PANTHER" id="PTHR37485:SF1">
    <property type="entry name" value="CELL DIVISION PROTEIN FTSB"/>
    <property type="match status" value="1"/>
</dbReference>
<evidence type="ECO:0000256" key="5">
    <source>
        <dbReference type="ARBA" id="ARBA00023136"/>
    </source>
</evidence>
<protein>
    <recommendedName>
        <fullName evidence="7">Cell division protein FtsB</fullName>
    </recommendedName>
</protein>
<keyword evidence="9" id="KW-1185">Reference proteome</keyword>
<accession>A0A4P6X0I5</accession>
<dbReference type="AlphaFoldDB" id="A0A4P6X0I5"/>
<evidence type="ECO:0000256" key="4">
    <source>
        <dbReference type="ARBA" id="ARBA00022989"/>
    </source>
</evidence>
<reference evidence="8 9" key="1">
    <citation type="submission" date="2019-03" db="EMBL/GenBank/DDBJ databases">
        <authorList>
            <person name="Sebastian G."/>
            <person name="Baumann P."/>
            <person name="Ruckert C."/>
            <person name="Kalinowski J."/>
            <person name="Nebel B."/>
            <person name="Takors R."/>
            <person name="Blombach B."/>
        </authorList>
    </citation>
    <scope>NUCLEOTIDE SEQUENCE [LARGE SCALE GENOMIC DNA]</scope>
    <source>
        <strain evidence="8 9">DSM 1084</strain>
    </source>
</reference>
<dbReference type="KEGG" id="hpse:HPF_17730"/>
<gene>
    <name evidence="7 8" type="primary">ftsB</name>
    <name evidence="8" type="ORF">HPF_17730</name>
</gene>
<keyword evidence="4 7" id="KW-1133">Transmembrane helix</keyword>
<feature type="topological domain" description="Cytoplasmic" evidence="7">
    <location>
        <begin position="1"/>
        <end position="5"/>
    </location>
</feature>
<comment type="function">
    <text evidence="7">Essential cell division protein. May link together the upstream cell division proteins, which are predominantly cytoplasmic, with the downstream cell division proteins, which are predominantly periplasmic.</text>
</comment>
<dbReference type="PANTHER" id="PTHR37485">
    <property type="entry name" value="CELL DIVISION PROTEIN FTSB"/>
    <property type="match status" value="1"/>
</dbReference>
<dbReference type="Pfam" id="PF04977">
    <property type="entry name" value="DivIC"/>
    <property type="match status" value="1"/>
</dbReference>
<feature type="topological domain" description="Periplasmic" evidence="7">
    <location>
        <begin position="24"/>
        <end position="94"/>
    </location>
</feature>
<keyword evidence="6 7" id="KW-0131">Cell cycle</keyword>
<keyword evidence="7" id="KW-0175">Coiled coil</keyword>
<dbReference type="HAMAP" id="MF_00599">
    <property type="entry name" value="FtsB"/>
    <property type="match status" value="1"/>
</dbReference>